<feature type="domain" description="CBM2" evidence="12">
    <location>
        <begin position="56"/>
        <end position="179"/>
    </location>
</feature>
<dbReference type="SMART" id="SM00637">
    <property type="entry name" value="CBD_II"/>
    <property type="match status" value="1"/>
</dbReference>
<sequence length="568" mass="59383">MVWAVLLAPLVLSALSAAAPTSRLIHQRFYAEPNSAAGVWESRVYRQGINLNQNFPEAAAVSQGVWQGSVDFTLKIWDGGFCAHLQLINPAPIASESWNMQVTLPTGASLSSSWSGSYTQSTVNGLVYDVTPADWNGKIVSGSSKTSGFCVDFQDNVSSAAAAAPVFSITFSGAAVTPATPASPPVVAPPAPPAATPVPPVASPPAAPPAPTVASPPVVTVKPSAPLPPVATTTVKPPVAAPTPTTAPSPGGIDATLAKAAAGKLLVGYWGQVTDSADSPAEQSVDAYCQGPYDVINIAFANVFRNAESTIDINLASNCGVSFDGSTVLDCPAVGTAIARCQQLGKKVLLSLGGGIASVGFTDAADITRFTNSLWNMFLGGTDASYPRPFGAGVILDGFDLDVEGGSDYGYDVFMQQITALYNASARKFYATAAPQCFFPDVLQATAYAKGYFDWLNIQWYNNVCGNMNFPTSSWSMAVTYWYNWANTVSVNPNVRLLIGTPASTTSASAESFVPVTVPLAGQTATMAAIIASWRQNEGSRFGGVMLWEVVQALNNNDYAQQIRTVLG</sequence>
<keyword evidence="5" id="KW-0119">Carbohydrate metabolism</keyword>
<comment type="similarity">
    <text evidence="9">Belongs to the glycosyl hydrolase 18 family.</text>
</comment>
<evidence type="ECO:0000313" key="14">
    <source>
        <dbReference type="EMBL" id="KAJ3177258.1"/>
    </source>
</evidence>
<dbReference type="InterPro" id="IPR050542">
    <property type="entry name" value="Glycosyl_Hydrlase18_Chitinase"/>
</dbReference>
<dbReference type="PROSITE" id="PS51173">
    <property type="entry name" value="CBM2"/>
    <property type="match status" value="1"/>
</dbReference>
<dbReference type="InterPro" id="IPR012291">
    <property type="entry name" value="CBM2_carb-bd_dom_sf"/>
</dbReference>
<keyword evidence="4" id="KW-0146">Chitin degradation</keyword>
<evidence type="ECO:0000256" key="4">
    <source>
        <dbReference type="ARBA" id="ARBA00023024"/>
    </source>
</evidence>
<evidence type="ECO:0000256" key="5">
    <source>
        <dbReference type="ARBA" id="ARBA00023277"/>
    </source>
</evidence>
<keyword evidence="15" id="KW-1185">Reference proteome</keyword>
<evidence type="ECO:0000259" key="12">
    <source>
        <dbReference type="PROSITE" id="PS51173"/>
    </source>
</evidence>
<name>A0AAD5XMD5_9FUNG</name>
<keyword evidence="11" id="KW-0732">Signal</keyword>
<proteinExistence type="inferred from homology"/>
<dbReference type="EC" id="3.2.1.14" evidence="2"/>
<dbReference type="InterPro" id="IPR001223">
    <property type="entry name" value="Glyco_hydro18_cat"/>
</dbReference>
<feature type="region of interest" description="Disordered" evidence="10">
    <location>
        <begin position="180"/>
        <end position="210"/>
    </location>
</feature>
<evidence type="ECO:0000256" key="6">
    <source>
        <dbReference type="ARBA" id="ARBA00023295"/>
    </source>
</evidence>
<keyword evidence="7" id="KW-0624">Polysaccharide degradation</keyword>
<evidence type="ECO:0000256" key="1">
    <source>
        <dbReference type="ARBA" id="ARBA00000822"/>
    </source>
</evidence>
<comment type="caution">
    <text evidence="14">The sequence shown here is derived from an EMBL/GenBank/DDBJ whole genome shotgun (WGS) entry which is preliminary data.</text>
</comment>
<keyword evidence="6 8" id="KW-0326">Glycosidase</keyword>
<dbReference type="PROSITE" id="PS01095">
    <property type="entry name" value="GH18_1"/>
    <property type="match status" value="1"/>
</dbReference>
<dbReference type="SUPFAM" id="SSF49384">
    <property type="entry name" value="Carbohydrate-binding domain"/>
    <property type="match status" value="1"/>
</dbReference>
<dbReference type="SUPFAM" id="SSF51445">
    <property type="entry name" value="(Trans)glycosidases"/>
    <property type="match status" value="1"/>
</dbReference>
<evidence type="ECO:0000256" key="8">
    <source>
        <dbReference type="RuleBase" id="RU000489"/>
    </source>
</evidence>
<dbReference type="InterPro" id="IPR001919">
    <property type="entry name" value="CBD2"/>
</dbReference>
<evidence type="ECO:0000256" key="3">
    <source>
        <dbReference type="ARBA" id="ARBA00022801"/>
    </source>
</evidence>
<evidence type="ECO:0000256" key="2">
    <source>
        <dbReference type="ARBA" id="ARBA00012729"/>
    </source>
</evidence>
<dbReference type="GO" id="GO:0008843">
    <property type="term" value="F:endochitinase activity"/>
    <property type="evidence" value="ECO:0007669"/>
    <property type="project" value="UniProtKB-EC"/>
</dbReference>
<dbReference type="GO" id="GO:0000272">
    <property type="term" value="P:polysaccharide catabolic process"/>
    <property type="evidence" value="ECO:0007669"/>
    <property type="project" value="UniProtKB-KW"/>
</dbReference>
<dbReference type="GO" id="GO:0006032">
    <property type="term" value="P:chitin catabolic process"/>
    <property type="evidence" value="ECO:0007669"/>
    <property type="project" value="UniProtKB-KW"/>
</dbReference>
<dbReference type="Gene3D" id="3.20.20.80">
    <property type="entry name" value="Glycosidases"/>
    <property type="match status" value="1"/>
</dbReference>
<comment type="catalytic activity">
    <reaction evidence="1">
        <text>Random endo-hydrolysis of N-acetyl-beta-D-glucosaminide (1-&gt;4)-beta-linkages in chitin and chitodextrins.</text>
        <dbReference type="EC" id="3.2.1.14"/>
    </reaction>
</comment>
<reference evidence="14" key="1">
    <citation type="submission" date="2020-05" db="EMBL/GenBank/DDBJ databases">
        <title>Phylogenomic resolution of chytrid fungi.</title>
        <authorList>
            <person name="Stajich J.E."/>
            <person name="Amses K."/>
            <person name="Simmons R."/>
            <person name="Seto K."/>
            <person name="Myers J."/>
            <person name="Bonds A."/>
            <person name="Quandt C.A."/>
            <person name="Barry K."/>
            <person name="Liu P."/>
            <person name="Grigoriev I."/>
            <person name="Longcore J.E."/>
            <person name="James T.Y."/>
        </authorList>
    </citation>
    <scope>NUCLEOTIDE SEQUENCE</scope>
    <source>
        <strain evidence="14">JEL0379</strain>
    </source>
</reference>
<dbReference type="PANTHER" id="PTHR45708">
    <property type="entry name" value="ENDOCHITINASE"/>
    <property type="match status" value="1"/>
</dbReference>
<organism evidence="14 15">
    <name type="scientific">Geranomyces variabilis</name>
    <dbReference type="NCBI Taxonomy" id="109894"/>
    <lineage>
        <taxon>Eukaryota</taxon>
        <taxon>Fungi</taxon>
        <taxon>Fungi incertae sedis</taxon>
        <taxon>Chytridiomycota</taxon>
        <taxon>Chytridiomycota incertae sedis</taxon>
        <taxon>Chytridiomycetes</taxon>
        <taxon>Spizellomycetales</taxon>
        <taxon>Powellomycetaceae</taxon>
        <taxon>Geranomyces</taxon>
    </lineage>
</organism>
<evidence type="ECO:0000313" key="15">
    <source>
        <dbReference type="Proteomes" id="UP001212152"/>
    </source>
</evidence>
<dbReference type="AlphaFoldDB" id="A0AAD5XMD5"/>
<dbReference type="Pfam" id="PF00704">
    <property type="entry name" value="Glyco_hydro_18"/>
    <property type="match status" value="1"/>
</dbReference>
<evidence type="ECO:0000256" key="10">
    <source>
        <dbReference type="SAM" id="MobiDB-lite"/>
    </source>
</evidence>
<dbReference type="InterPro" id="IPR017853">
    <property type="entry name" value="GH"/>
</dbReference>
<feature type="chain" id="PRO_5041916381" description="chitinase" evidence="11">
    <location>
        <begin position="19"/>
        <end position="568"/>
    </location>
</feature>
<evidence type="ECO:0000256" key="9">
    <source>
        <dbReference type="RuleBase" id="RU004453"/>
    </source>
</evidence>
<dbReference type="PANTHER" id="PTHR45708:SF49">
    <property type="entry name" value="ENDOCHITINASE"/>
    <property type="match status" value="1"/>
</dbReference>
<dbReference type="GO" id="GO:0030247">
    <property type="term" value="F:polysaccharide binding"/>
    <property type="evidence" value="ECO:0007669"/>
    <property type="project" value="InterPro"/>
</dbReference>
<dbReference type="Pfam" id="PF00553">
    <property type="entry name" value="CBM_2"/>
    <property type="match status" value="1"/>
</dbReference>
<dbReference type="PROSITE" id="PS51910">
    <property type="entry name" value="GH18_2"/>
    <property type="match status" value="1"/>
</dbReference>
<feature type="domain" description="GH18" evidence="13">
    <location>
        <begin position="264"/>
        <end position="568"/>
    </location>
</feature>
<dbReference type="Gene3D" id="2.60.40.290">
    <property type="match status" value="1"/>
</dbReference>
<dbReference type="InterPro" id="IPR001579">
    <property type="entry name" value="Glyco_hydro_18_chit_AS"/>
</dbReference>
<accession>A0AAD5XMD5</accession>
<feature type="compositionally biased region" description="Pro residues" evidence="10">
    <location>
        <begin position="181"/>
        <end position="210"/>
    </location>
</feature>
<dbReference type="Proteomes" id="UP001212152">
    <property type="component" value="Unassembled WGS sequence"/>
</dbReference>
<keyword evidence="3 8" id="KW-0378">Hydrolase</keyword>
<evidence type="ECO:0000256" key="11">
    <source>
        <dbReference type="SAM" id="SignalP"/>
    </source>
</evidence>
<dbReference type="EMBL" id="JADGJQ010000034">
    <property type="protein sequence ID" value="KAJ3177258.1"/>
    <property type="molecule type" value="Genomic_DNA"/>
</dbReference>
<dbReference type="GO" id="GO:0005576">
    <property type="term" value="C:extracellular region"/>
    <property type="evidence" value="ECO:0007669"/>
    <property type="project" value="TreeGrafter"/>
</dbReference>
<evidence type="ECO:0000256" key="7">
    <source>
        <dbReference type="ARBA" id="ARBA00023326"/>
    </source>
</evidence>
<feature type="signal peptide" evidence="11">
    <location>
        <begin position="1"/>
        <end position="18"/>
    </location>
</feature>
<protein>
    <recommendedName>
        <fullName evidence="2">chitinase</fullName>
        <ecNumber evidence="2">3.2.1.14</ecNumber>
    </recommendedName>
</protein>
<evidence type="ECO:0000259" key="13">
    <source>
        <dbReference type="PROSITE" id="PS51910"/>
    </source>
</evidence>
<gene>
    <name evidence="14" type="primary">CHT1</name>
    <name evidence="14" type="ORF">HDU87_004509</name>
</gene>
<dbReference type="InterPro" id="IPR008965">
    <property type="entry name" value="CBM2/CBM3_carb-bd_dom_sf"/>
</dbReference>